<organism evidence="1 2">
    <name type="scientific">Forsythia ovata</name>
    <dbReference type="NCBI Taxonomy" id="205694"/>
    <lineage>
        <taxon>Eukaryota</taxon>
        <taxon>Viridiplantae</taxon>
        <taxon>Streptophyta</taxon>
        <taxon>Embryophyta</taxon>
        <taxon>Tracheophyta</taxon>
        <taxon>Spermatophyta</taxon>
        <taxon>Magnoliopsida</taxon>
        <taxon>eudicotyledons</taxon>
        <taxon>Gunneridae</taxon>
        <taxon>Pentapetalae</taxon>
        <taxon>asterids</taxon>
        <taxon>lamiids</taxon>
        <taxon>Lamiales</taxon>
        <taxon>Oleaceae</taxon>
        <taxon>Forsythieae</taxon>
        <taxon>Forsythia</taxon>
    </lineage>
</organism>
<dbReference type="Proteomes" id="UP001604277">
    <property type="component" value="Unassembled WGS sequence"/>
</dbReference>
<gene>
    <name evidence="1" type="ORF">Fot_22978</name>
</gene>
<name>A0ABD1UZK4_9LAMI</name>
<protein>
    <submittedName>
        <fullName evidence="1">Uncharacterized protein</fullName>
    </submittedName>
</protein>
<keyword evidence="2" id="KW-1185">Reference proteome</keyword>
<reference evidence="2" key="1">
    <citation type="submission" date="2024-07" db="EMBL/GenBank/DDBJ databases">
        <title>Two chromosome-level genome assemblies of Korean endemic species Abeliophyllum distichum and Forsythia ovata (Oleaceae).</title>
        <authorList>
            <person name="Jang H."/>
        </authorList>
    </citation>
    <scope>NUCLEOTIDE SEQUENCE [LARGE SCALE GENOMIC DNA]</scope>
</reference>
<dbReference type="AlphaFoldDB" id="A0ABD1UZK4"/>
<accession>A0ABD1UZK4</accession>
<proteinExistence type="predicted"/>
<evidence type="ECO:0000313" key="1">
    <source>
        <dbReference type="EMBL" id="KAL2530377.1"/>
    </source>
</evidence>
<dbReference type="EMBL" id="JBFOLJ010000006">
    <property type="protein sequence ID" value="KAL2530377.1"/>
    <property type="molecule type" value="Genomic_DNA"/>
</dbReference>
<comment type="caution">
    <text evidence="1">The sequence shown here is derived from an EMBL/GenBank/DDBJ whole genome shotgun (WGS) entry which is preliminary data.</text>
</comment>
<sequence length="109" mass="12770">MNMDRVLHYAGQAVKIAMDDRLDPPVYVDITSFEEWFRDGYKSGLVHDCRIFVIKTVRTWINQNVQVIDDNFDVALAMIHIVSQSFKYGMEKRANDYKTDLDLAPRKVR</sequence>
<evidence type="ECO:0000313" key="2">
    <source>
        <dbReference type="Proteomes" id="UP001604277"/>
    </source>
</evidence>